<proteinExistence type="predicted"/>
<evidence type="ECO:0000313" key="3">
    <source>
        <dbReference type="Proteomes" id="UP001216709"/>
    </source>
</evidence>
<organism evidence="2 3">
    <name type="scientific">Bacillus paralicheniformis</name>
    <dbReference type="NCBI Taxonomy" id="1648923"/>
    <lineage>
        <taxon>Bacteria</taxon>
        <taxon>Bacillati</taxon>
        <taxon>Bacillota</taxon>
        <taxon>Bacilli</taxon>
        <taxon>Bacillales</taxon>
        <taxon>Bacillaceae</taxon>
        <taxon>Bacillus</taxon>
    </lineage>
</organism>
<name>A0AAW6K9T2_9BACI</name>
<dbReference type="RefSeq" id="WP_059231814.1">
    <property type="nucleotide sequence ID" value="NZ_CABJBE010000011.1"/>
</dbReference>
<comment type="caution">
    <text evidence="2">The sequence shown here is derived from an EMBL/GenBank/DDBJ whole genome shotgun (WGS) entry which is preliminary data.</text>
</comment>
<reference evidence="2" key="1">
    <citation type="submission" date="2022-12" db="EMBL/GenBank/DDBJ databases">
        <title>Draft Genome Sequences of Bacillus licheniformis and Bacillus paralicheniformis strains isolated from Irish skim milk powders.</title>
        <authorList>
            <person name="Lourenco A."/>
            <person name="Li F."/>
            <person name="Geraldine D."/>
            <person name="Tobin J.T."/>
            <person name="Butler F."/>
            <person name="Jordan K."/>
            <person name="Obrien T."/>
        </authorList>
    </citation>
    <scope>NUCLEOTIDE SEQUENCE</scope>
    <source>
        <strain evidence="2">3370</strain>
    </source>
</reference>
<feature type="compositionally biased region" description="Acidic residues" evidence="1">
    <location>
        <begin position="49"/>
        <end position="61"/>
    </location>
</feature>
<gene>
    <name evidence="2" type="ORF">PVN32_10690</name>
</gene>
<dbReference type="Proteomes" id="UP001216709">
    <property type="component" value="Unassembled WGS sequence"/>
</dbReference>
<evidence type="ECO:0000313" key="2">
    <source>
        <dbReference type="EMBL" id="MDE1452639.1"/>
    </source>
</evidence>
<evidence type="ECO:0000256" key="1">
    <source>
        <dbReference type="SAM" id="MobiDB-lite"/>
    </source>
</evidence>
<protein>
    <submittedName>
        <fullName evidence="2">Uncharacterized protein</fullName>
    </submittedName>
</protein>
<feature type="region of interest" description="Disordered" evidence="1">
    <location>
        <begin position="76"/>
        <end position="110"/>
    </location>
</feature>
<dbReference type="AlphaFoldDB" id="A0AAW6K9T2"/>
<feature type="compositionally biased region" description="Basic and acidic residues" evidence="1">
    <location>
        <begin position="79"/>
        <end position="99"/>
    </location>
</feature>
<sequence>MTIILTIIAAVFVIIGLVVFNVRSASSQDKPEHEDNAAAEAGIPHVQEEEVAEQVEADQQDPFEMNDQTYRAILQKLQHPKEEKNHSEKTEMDDMDYRKALKSMKKREQD</sequence>
<accession>A0AAW6K9T2</accession>
<feature type="compositionally biased region" description="Basic residues" evidence="1">
    <location>
        <begin position="100"/>
        <end position="110"/>
    </location>
</feature>
<dbReference type="EMBL" id="JARAFO010000024">
    <property type="protein sequence ID" value="MDE1452639.1"/>
    <property type="molecule type" value="Genomic_DNA"/>
</dbReference>
<feature type="region of interest" description="Disordered" evidence="1">
    <location>
        <begin position="25"/>
        <end position="63"/>
    </location>
</feature>